<dbReference type="SUPFAM" id="SSF54373">
    <property type="entry name" value="FAD-linked reductases, C-terminal domain"/>
    <property type="match status" value="1"/>
</dbReference>
<evidence type="ECO:0000256" key="4">
    <source>
        <dbReference type="ARBA" id="ARBA00023002"/>
    </source>
</evidence>
<evidence type="ECO:0000256" key="2">
    <source>
        <dbReference type="ARBA" id="ARBA00009410"/>
    </source>
</evidence>
<comment type="cofactor">
    <cofactor evidence="1">
        <name>FAD</name>
        <dbReference type="ChEBI" id="CHEBI:57692"/>
    </cofactor>
</comment>
<organism evidence="6 7">
    <name type="scientific">Microbacterium esteraromaticum</name>
    <dbReference type="NCBI Taxonomy" id="57043"/>
    <lineage>
        <taxon>Bacteria</taxon>
        <taxon>Bacillati</taxon>
        <taxon>Actinomycetota</taxon>
        <taxon>Actinomycetes</taxon>
        <taxon>Micrococcales</taxon>
        <taxon>Microbacteriaceae</taxon>
        <taxon>Microbacterium</taxon>
    </lineage>
</organism>
<dbReference type="RefSeq" id="WP_182252287.1">
    <property type="nucleotide sequence ID" value="NZ_CP043732.1"/>
</dbReference>
<evidence type="ECO:0000256" key="1">
    <source>
        <dbReference type="ARBA" id="ARBA00001974"/>
    </source>
</evidence>
<name>A0A7D7WFC6_9MICO</name>
<evidence type="ECO:0000256" key="3">
    <source>
        <dbReference type="ARBA" id="ARBA00022630"/>
    </source>
</evidence>
<evidence type="ECO:0000313" key="6">
    <source>
        <dbReference type="EMBL" id="QMU97292.1"/>
    </source>
</evidence>
<dbReference type="EMBL" id="CP043732">
    <property type="protein sequence ID" value="QMU97292.1"/>
    <property type="molecule type" value="Genomic_DNA"/>
</dbReference>
<evidence type="ECO:0000313" key="7">
    <source>
        <dbReference type="Proteomes" id="UP000515708"/>
    </source>
</evidence>
<evidence type="ECO:0000259" key="5">
    <source>
        <dbReference type="Pfam" id="PF01266"/>
    </source>
</evidence>
<dbReference type="PANTHER" id="PTHR13847">
    <property type="entry name" value="SARCOSINE DEHYDROGENASE-RELATED"/>
    <property type="match status" value="1"/>
</dbReference>
<dbReference type="Gene3D" id="3.30.9.10">
    <property type="entry name" value="D-Amino Acid Oxidase, subunit A, domain 2"/>
    <property type="match status" value="1"/>
</dbReference>
<dbReference type="Gene3D" id="3.50.50.60">
    <property type="entry name" value="FAD/NAD(P)-binding domain"/>
    <property type="match status" value="1"/>
</dbReference>
<dbReference type="SUPFAM" id="SSF51971">
    <property type="entry name" value="Nucleotide-binding domain"/>
    <property type="match status" value="1"/>
</dbReference>
<dbReference type="GO" id="GO:0005737">
    <property type="term" value="C:cytoplasm"/>
    <property type="evidence" value="ECO:0007669"/>
    <property type="project" value="TreeGrafter"/>
</dbReference>
<keyword evidence="3" id="KW-0285">Flavoprotein</keyword>
<dbReference type="GO" id="GO:0016491">
    <property type="term" value="F:oxidoreductase activity"/>
    <property type="evidence" value="ECO:0007669"/>
    <property type="project" value="UniProtKB-KW"/>
</dbReference>
<sequence length="371" mass="38618">MASSPTAIVIGTGVAGASTGFALARRGVDVTMIESGFEAPATAAGAGIIQPWSSAVEGGYYRYYAAGADFYDELIPRLAEVGIDDIGYRQSGALVVNREASLLDEVEERVHSRIGAARLAGEVSRVSEARAKELFPPLGDGFEGIHISGGARVDGRVLRRGLLDAIERLGGRVVEGTATLEPTADGLWAAVVDGRQIVADSIVLAAGAWTNRLLEPLGKRVAIEPQRGQITHLHVGSVDTRFWPSVHPMSGHYMLAFDDSRVVVGATREPGTGFDPRVTAAGQREVLENALAVAPGLADATLIETRVGLRPMPEGTLPVVGAIDTMPGVYLNAGFGAGGLTMGPIVGDQLAAIMLGQADAPSEGILAPVRL</sequence>
<dbReference type="Pfam" id="PF01266">
    <property type="entry name" value="DAO"/>
    <property type="match status" value="1"/>
</dbReference>
<comment type="similarity">
    <text evidence="2">Belongs to the DadA oxidoreductase family.</text>
</comment>
<dbReference type="InterPro" id="IPR006076">
    <property type="entry name" value="FAD-dep_OxRdtase"/>
</dbReference>
<dbReference type="InterPro" id="IPR036188">
    <property type="entry name" value="FAD/NAD-bd_sf"/>
</dbReference>
<accession>A0A7D7WFC6</accession>
<proteinExistence type="inferred from homology"/>
<dbReference type="AlphaFoldDB" id="A0A7D7WFC6"/>
<protein>
    <submittedName>
        <fullName evidence="6">FAD-dependent oxidoreductase</fullName>
    </submittedName>
</protein>
<feature type="domain" description="FAD dependent oxidoreductase" evidence="5">
    <location>
        <begin position="8"/>
        <end position="352"/>
    </location>
</feature>
<reference evidence="6 7" key="1">
    <citation type="journal article" date="2020" name="Front. Microbiol.">
        <title>Design of Bacterial Strain-Specific qPCR Assays Using NGS Data and Publicly Available Resources and Its Application to Track Biocontrol Strains.</title>
        <authorList>
            <person name="Hernandez I."/>
            <person name="Sant C."/>
            <person name="Martinez R."/>
            <person name="Fernandez C."/>
        </authorList>
    </citation>
    <scope>NUCLEOTIDE SEQUENCE [LARGE SCALE GENOMIC DNA]</scope>
    <source>
        <strain evidence="6 7">B24</strain>
    </source>
</reference>
<keyword evidence="4" id="KW-0560">Oxidoreductase</keyword>
<gene>
    <name evidence="6" type="ORF">FVO59_08730</name>
</gene>
<dbReference type="Proteomes" id="UP000515708">
    <property type="component" value="Chromosome"/>
</dbReference>
<dbReference type="PANTHER" id="PTHR13847:SF286">
    <property type="entry name" value="D-AMINO ACID DEHYDROGENASE"/>
    <property type="match status" value="1"/>
</dbReference>